<dbReference type="InterPro" id="IPR021109">
    <property type="entry name" value="Peptidase_aspartic_dom_sf"/>
</dbReference>
<keyword evidence="2" id="KW-0812">Transmembrane</keyword>
<proteinExistence type="predicted"/>
<dbReference type="SUPFAM" id="SSF50630">
    <property type="entry name" value="Acid proteases"/>
    <property type="match status" value="1"/>
</dbReference>
<sequence length="233" mass="24580">MDRVWWFVAAVMAAGLVFLVFGGSGQALNMADQDFGRLLYLGIFGAVVASGILGSGIPIGTVGRSLAMWLVIIVAFIAVYQFRYELQDIGSRLTAGLIPGSPISMTASDGSRTVLLDKQGDGHFQARAEVDGRSVRFLVDTGATTTVLTSADAASAGFDIGALSFDIPISTANGMTRAARVTADEIRVGNIVRQRQVVLVAQPGVLDTSLLGMSFLNSLSGYDVRGDRMVLID</sequence>
<dbReference type="GO" id="GO:0004190">
    <property type="term" value="F:aspartic-type endopeptidase activity"/>
    <property type="evidence" value="ECO:0007669"/>
    <property type="project" value="InterPro"/>
</dbReference>
<dbReference type="OrthoDB" id="7595324at2"/>
<keyword evidence="2" id="KW-1133">Transmembrane helix</keyword>
<dbReference type="InterPro" id="IPR001969">
    <property type="entry name" value="Aspartic_peptidase_AS"/>
</dbReference>
<gene>
    <name evidence="4" type="ORF">SAMN02982922_3493</name>
</gene>
<dbReference type="InterPro" id="IPR011969">
    <property type="entry name" value="Clan_AA_Asp_peptidase_C"/>
</dbReference>
<protein>
    <submittedName>
        <fullName evidence="4">Aspartyl protease family protein</fullName>
    </submittedName>
</protein>
<name>A0A1X7P9P8_9HYPH</name>
<feature type="transmembrane region" description="Helical" evidence="2">
    <location>
        <begin position="66"/>
        <end position="82"/>
    </location>
</feature>
<dbReference type="Gene3D" id="2.40.70.10">
    <property type="entry name" value="Acid Proteases"/>
    <property type="match status" value="1"/>
</dbReference>
<keyword evidence="1" id="KW-0378">Hydrolase</keyword>
<dbReference type="RefSeq" id="WP_085465309.1">
    <property type="nucleotide sequence ID" value="NZ_FXBL01000004.1"/>
</dbReference>
<evidence type="ECO:0000256" key="1">
    <source>
        <dbReference type="ARBA" id="ARBA00022801"/>
    </source>
</evidence>
<dbReference type="InterPro" id="IPR034122">
    <property type="entry name" value="Retropepsin-like_bacterial"/>
</dbReference>
<dbReference type="CDD" id="cd05483">
    <property type="entry name" value="retropepsin_like_bacteria"/>
    <property type="match status" value="1"/>
</dbReference>
<feature type="domain" description="Peptidase A2" evidence="3">
    <location>
        <begin position="135"/>
        <end position="215"/>
    </location>
</feature>
<keyword evidence="5" id="KW-1185">Reference proteome</keyword>
<accession>A0A1X7P9P8</accession>
<evidence type="ECO:0000259" key="3">
    <source>
        <dbReference type="PROSITE" id="PS50175"/>
    </source>
</evidence>
<keyword evidence="2" id="KW-0472">Membrane</keyword>
<dbReference type="EMBL" id="FXBL01000004">
    <property type="protein sequence ID" value="SMH47288.1"/>
    <property type="molecule type" value="Genomic_DNA"/>
</dbReference>
<dbReference type="NCBIfam" id="TIGR02281">
    <property type="entry name" value="clan_AA_DTGA"/>
    <property type="match status" value="1"/>
</dbReference>
<dbReference type="Pfam" id="PF13975">
    <property type="entry name" value="gag-asp_proteas"/>
    <property type="match status" value="1"/>
</dbReference>
<dbReference type="InterPro" id="IPR001995">
    <property type="entry name" value="Peptidase_A2_cat"/>
</dbReference>
<dbReference type="GO" id="GO:0006508">
    <property type="term" value="P:proteolysis"/>
    <property type="evidence" value="ECO:0007669"/>
    <property type="project" value="UniProtKB-KW"/>
</dbReference>
<dbReference type="PROSITE" id="PS50175">
    <property type="entry name" value="ASP_PROT_RETROV"/>
    <property type="match status" value="1"/>
</dbReference>
<dbReference type="Proteomes" id="UP000193083">
    <property type="component" value="Unassembled WGS sequence"/>
</dbReference>
<feature type="transmembrane region" description="Helical" evidence="2">
    <location>
        <begin position="38"/>
        <end position="60"/>
    </location>
</feature>
<dbReference type="PROSITE" id="PS00141">
    <property type="entry name" value="ASP_PROTEASE"/>
    <property type="match status" value="1"/>
</dbReference>
<feature type="transmembrane region" description="Helical" evidence="2">
    <location>
        <begin position="6"/>
        <end position="26"/>
    </location>
</feature>
<evidence type="ECO:0000313" key="4">
    <source>
        <dbReference type="EMBL" id="SMH47288.1"/>
    </source>
</evidence>
<keyword evidence="4" id="KW-0645">Protease</keyword>
<evidence type="ECO:0000313" key="5">
    <source>
        <dbReference type="Proteomes" id="UP000193083"/>
    </source>
</evidence>
<evidence type="ECO:0000256" key="2">
    <source>
        <dbReference type="SAM" id="Phobius"/>
    </source>
</evidence>
<organism evidence="4 5">
    <name type="scientific">Mesorhizobium australicum</name>
    <dbReference type="NCBI Taxonomy" id="536018"/>
    <lineage>
        <taxon>Bacteria</taxon>
        <taxon>Pseudomonadati</taxon>
        <taxon>Pseudomonadota</taxon>
        <taxon>Alphaproteobacteria</taxon>
        <taxon>Hyphomicrobiales</taxon>
        <taxon>Phyllobacteriaceae</taxon>
        <taxon>Mesorhizobium</taxon>
    </lineage>
</organism>
<reference evidence="5" key="1">
    <citation type="submission" date="2017-04" db="EMBL/GenBank/DDBJ databases">
        <authorList>
            <person name="Varghese N."/>
            <person name="Submissions S."/>
        </authorList>
    </citation>
    <scope>NUCLEOTIDE SEQUENCE [LARGE SCALE GENOMIC DNA]</scope>
    <source>
        <strain evidence="5">B5P</strain>
    </source>
</reference>
<dbReference type="AlphaFoldDB" id="A0A1X7P9P8"/>